<reference evidence="4" key="2">
    <citation type="submission" date="2020-09" db="EMBL/GenBank/DDBJ databases">
        <authorList>
            <person name="Sun Q."/>
            <person name="Zhou Y."/>
        </authorList>
    </citation>
    <scope>NUCLEOTIDE SEQUENCE</scope>
    <source>
        <strain evidence="4">CGMCC 1.15958</strain>
    </source>
</reference>
<evidence type="ECO:0000259" key="2">
    <source>
        <dbReference type="Pfam" id="PF01841"/>
    </source>
</evidence>
<evidence type="ECO:0008006" key="6">
    <source>
        <dbReference type="Google" id="ProtNLM"/>
    </source>
</evidence>
<keyword evidence="1" id="KW-0732">Signal</keyword>
<dbReference type="InterPro" id="IPR038765">
    <property type="entry name" value="Papain-like_cys_pep_sf"/>
</dbReference>
<evidence type="ECO:0000313" key="4">
    <source>
        <dbReference type="EMBL" id="GGD54862.1"/>
    </source>
</evidence>
<dbReference type="Pfam" id="PF01841">
    <property type="entry name" value="Transglut_core"/>
    <property type="match status" value="1"/>
</dbReference>
<dbReference type="EMBL" id="BMKK01000003">
    <property type="protein sequence ID" value="GGD54862.1"/>
    <property type="molecule type" value="Genomic_DNA"/>
</dbReference>
<accession>A0A917DPT8</accession>
<organism evidence="4 5">
    <name type="scientific">Emticicia aquatilis</name>
    <dbReference type="NCBI Taxonomy" id="1537369"/>
    <lineage>
        <taxon>Bacteria</taxon>
        <taxon>Pseudomonadati</taxon>
        <taxon>Bacteroidota</taxon>
        <taxon>Cytophagia</taxon>
        <taxon>Cytophagales</taxon>
        <taxon>Leadbetterellaceae</taxon>
        <taxon>Emticicia</taxon>
    </lineage>
</organism>
<dbReference type="InterPro" id="IPR024618">
    <property type="entry name" value="DUF3857"/>
</dbReference>
<proteinExistence type="predicted"/>
<feature type="domain" description="Transglutaminase-like" evidence="2">
    <location>
        <begin position="275"/>
        <end position="345"/>
    </location>
</feature>
<dbReference type="RefSeq" id="WP_188765805.1">
    <property type="nucleotide sequence ID" value="NZ_BMKK01000003.1"/>
</dbReference>
<keyword evidence="5" id="KW-1185">Reference proteome</keyword>
<feature type="signal peptide" evidence="1">
    <location>
        <begin position="1"/>
        <end position="18"/>
    </location>
</feature>
<evidence type="ECO:0000256" key="1">
    <source>
        <dbReference type="SAM" id="SignalP"/>
    </source>
</evidence>
<comment type="caution">
    <text evidence="4">The sequence shown here is derived from an EMBL/GenBank/DDBJ whole genome shotgun (WGS) entry which is preliminary data.</text>
</comment>
<dbReference type="Proteomes" id="UP000609064">
    <property type="component" value="Unassembled WGS sequence"/>
</dbReference>
<reference evidence="4" key="1">
    <citation type="journal article" date="2014" name="Int. J. Syst. Evol. Microbiol.">
        <title>Complete genome sequence of Corynebacterium casei LMG S-19264T (=DSM 44701T), isolated from a smear-ripened cheese.</title>
        <authorList>
            <consortium name="US DOE Joint Genome Institute (JGI-PGF)"/>
            <person name="Walter F."/>
            <person name="Albersmeier A."/>
            <person name="Kalinowski J."/>
            <person name="Ruckert C."/>
        </authorList>
    </citation>
    <scope>NUCLEOTIDE SEQUENCE</scope>
    <source>
        <strain evidence="4">CGMCC 1.15958</strain>
    </source>
</reference>
<dbReference type="Gene3D" id="2.60.120.1130">
    <property type="match status" value="1"/>
</dbReference>
<sequence length="634" mass="71675">MKKALLFLVTLSFSSVFAQKYPVSTIPAELKEKAHAVVREHKTSFIVKDIGSAVTKVEGAITILDEKGEQHTTLVIPYNKFTKVNDMEAQLYDETGKKIKSLKRDDIESIGGSSGANNIDDSFVKYASLTHTKYPYTIVFSYEFTTKNMMFYPSWEAIPYNAEATSVEQASFMVSMPNGVQLRYKEQNMLNKVVMGRDGDKFLYSWEVSNLKAIEREPYSPSLSEILPTVYTAPTLFKVDDYEGNIQSWADLAKFYGNLNKDREKLPAELITKIKDLVKNETDETKKIKKVYEYLQANTRYVSIQLGIGGWQSMKSEDVANKGYGDCKALTTFTMGMLRELGIKSYQALVKAGDDANDILTDFPSFQFNHVFLCVPQTKDTLWLECTSQTNAFGYLSDFTSNRHVVLIQENGGKLVKTPTYRPNDNMMVRKGKFVLTEDGNAEAEIETRLSGLQQDSHAGVIHTLGTDEQKKWLTNNMSLSSVEIKQFSLTEKREKIPSVSEKMTLALRNISNKSGTRIFLTPNLLNQARTVPLPNPDRKVDFELSGNYMDVDSISFQIPAGFSSEYLPEPTKIQSKFGTYTTNVQMTGDKILYVRQITLLQGRYPAAAFNEFVDFRKKIVKADKNQIVLVKKT</sequence>
<dbReference type="Gene3D" id="3.10.620.30">
    <property type="match status" value="1"/>
</dbReference>
<gene>
    <name evidence="4" type="ORF">GCM10011514_18800</name>
</gene>
<evidence type="ECO:0000313" key="5">
    <source>
        <dbReference type="Proteomes" id="UP000609064"/>
    </source>
</evidence>
<dbReference type="InterPro" id="IPR002931">
    <property type="entry name" value="Transglutaminase-like"/>
</dbReference>
<feature type="chain" id="PRO_5037690138" description="DUF3857 domain-containing protein" evidence="1">
    <location>
        <begin position="19"/>
        <end position="634"/>
    </location>
</feature>
<dbReference type="Pfam" id="PF12969">
    <property type="entry name" value="DUF3857"/>
    <property type="match status" value="1"/>
</dbReference>
<dbReference type="AlphaFoldDB" id="A0A917DPT8"/>
<feature type="domain" description="DUF3857" evidence="3">
    <location>
        <begin position="51"/>
        <end position="214"/>
    </location>
</feature>
<dbReference type="SUPFAM" id="SSF54001">
    <property type="entry name" value="Cysteine proteinases"/>
    <property type="match status" value="1"/>
</dbReference>
<name>A0A917DPT8_9BACT</name>
<protein>
    <recommendedName>
        <fullName evidence="6">DUF3857 domain-containing protein</fullName>
    </recommendedName>
</protein>
<evidence type="ECO:0000259" key="3">
    <source>
        <dbReference type="Pfam" id="PF12969"/>
    </source>
</evidence>
<dbReference type="Gene3D" id="2.60.40.3140">
    <property type="match status" value="1"/>
</dbReference>